<organism evidence="5 6">
    <name type="scientific">Angomonas deanei</name>
    <dbReference type="NCBI Taxonomy" id="59799"/>
    <lineage>
        <taxon>Eukaryota</taxon>
        <taxon>Discoba</taxon>
        <taxon>Euglenozoa</taxon>
        <taxon>Kinetoplastea</taxon>
        <taxon>Metakinetoplastina</taxon>
        <taxon>Trypanosomatida</taxon>
        <taxon>Trypanosomatidae</taxon>
        <taxon>Strigomonadinae</taxon>
        <taxon>Angomonas</taxon>
    </lineage>
</organism>
<reference evidence="5 6" key="1">
    <citation type="submission" date="2020-08" db="EMBL/GenBank/DDBJ databases">
        <authorList>
            <person name="Newling K."/>
            <person name="Davey J."/>
            <person name="Forrester S."/>
        </authorList>
    </citation>
    <scope>NUCLEOTIDE SEQUENCE [LARGE SCALE GENOMIC DNA]</scope>
    <source>
        <strain evidence="6">Crithidia deanei Carvalho (ATCC PRA-265)</strain>
    </source>
</reference>
<sequence length="127" mass="13967">MDEVQLMNLFGQFGPIEKVKIIYDKVTGESRGYGFVLFQFFFSATYAISYLNRSTIAGKKLKVGYASVTAAKEAYEAMKGSATAFSAPQQQTLEYMYRSQAALTGGEQYGASYNQPAYGGSAYAYTQ</sequence>
<dbReference type="Pfam" id="PF00076">
    <property type="entry name" value="RRM_1"/>
    <property type="match status" value="1"/>
</dbReference>
<evidence type="ECO:0000256" key="1">
    <source>
        <dbReference type="ARBA" id="ARBA00022884"/>
    </source>
</evidence>
<evidence type="ECO:0000259" key="4">
    <source>
        <dbReference type="PROSITE" id="PS50102"/>
    </source>
</evidence>
<keyword evidence="3" id="KW-0472">Membrane</keyword>
<accession>A0A7G2CBM2</accession>
<evidence type="ECO:0000313" key="5">
    <source>
        <dbReference type="EMBL" id="CAD2217178.1"/>
    </source>
</evidence>
<proteinExistence type="predicted"/>
<dbReference type="SUPFAM" id="SSF54928">
    <property type="entry name" value="RNA-binding domain, RBD"/>
    <property type="match status" value="1"/>
</dbReference>
<evidence type="ECO:0000256" key="3">
    <source>
        <dbReference type="SAM" id="Phobius"/>
    </source>
</evidence>
<feature type="transmembrane region" description="Helical" evidence="3">
    <location>
        <begin position="33"/>
        <end position="52"/>
    </location>
</feature>
<dbReference type="Gene3D" id="3.30.70.330">
    <property type="match status" value="1"/>
</dbReference>
<keyword evidence="3" id="KW-0812">Transmembrane</keyword>
<protein>
    <submittedName>
        <fullName evidence="5">RNA recognition motif. (A.k.a. RRM, RBD, or RNP domain), putative</fullName>
    </submittedName>
</protein>
<dbReference type="EMBL" id="LR877152">
    <property type="protein sequence ID" value="CAD2217178.1"/>
    <property type="molecule type" value="Genomic_DNA"/>
</dbReference>
<dbReference type="PROSITE" id="PS50102">
    <property type="entry name" value="RRM"/>
    <property type="match status" value="1"/>
</dbReference>
<dbReference type="PANTHER" id="PTHR48027">
    <property type="entry name" value="HETEROGENEOUS NUCLEAR RIBONUCLEOPROTEIN 87F-RELATED"/>
    <property type="match status" value="1"/>
</dbReference>
<dbReference type="SMART" id="SM00360">
    <property type="entry name" value="RRM"/>
    <property type="match status" value="1"/>
</dbReference>
<feature type="domain" description="RRM" evidence="4">
    <location>
        <begin position="1"/>
        <end position="68"/>
    </location>
</feature>
<dbReference type="InterPro" id="IPR000504">
    <property type="entry name" value="RRM_dom"/>
</dbReference>
<evidence type="ECO:0000256" key="2">
    <source>
        <dbReference type="PROSITE-ProRule" id="PRU00176"/>
    </source>
</evidence>
<evidence type="ECO:0000313" key="6">
    <source>
        <dbReference type="Proteomes" id="UP000515908"/>
    </source>
</evidence>
<dbReference type="InterPro" id="IPR052462">
    <property type="entry name" value="SLIRP/GR-RBP-like"/>
</dbReference>
<keyword evidence="3" id="KW-1133">Transmembrane helix</keyword>
<dbReference type="Proteomes" id="UP000515908">
    <property type="component" value="Chromosome 08"/>
</dbReference>
<dbReference type="VEuPathDB" id="TriTrypDB:ADEAN_000465600"/>
<name>A0A7G2CBM2_9TRYP</name>
<dbReference type="AlphaFoldDB" id="A0A7G2CBM2"/>
<dbReference type="InterPro" id="IPR035979">
    <property type="entry name" value="RBD_domain_sf"/>
</dbReference>
<dbReference type="GO" id="GO:0003723">
    <property type="term" value="F:RNA binding"/>
    <property type="evidence" value="ECO:0007669"/>
    <property type="project" value="UniProtKB-UniRule"/>
</dbReference>
<dbReference type="InterPro" id="IPR012677">
    <property type="entry name" value="Nucleotide-bd_a/b_plait_sf"/>
</dbReference>
<gene>
    <name evidence="5" type="ORF">ADEAN_000465600</name>
</gene>
<keyword evidence="6" id="KW-1185">Reference proteome</keyword>
<keyword evidence="1 2" id="KW-0694">RNA-binding</keyword>